<sequence>MARSKRYRTPSPASSPRRSKRIRRTPQALSQPSRGLPSLSTDTETEDWEKLAAAAEARITQYQPKDRHREDLLQDSLKAFINWLPRGGRESVARDIRDAKTDDDLYKVFMNLYKGLAMPMKALSKPSSMIESPHSKRVRQVEVGASHLDESQTRDDMFKASCLRRDGYRCIFSGFMQIAHWLQLNEPDAIKAAHVEVAHTIPFSYASWRTTESRHEAASAWRVLYSCFPGVRRAGLSAETINCESNGLTMQRECHADFGNFKLAFKPVENENNKHEVKTYRGCSALTRMWSPASGFIELKQADDAKDLKLPDRDYLDCHWRITEIFNASGMGEVIDKQFQEWEDLKGTCHELREDGTTNVDRFLRADLWADVAG</sequence>
<comment type="caution">
    <text evidence="3">The sequence shown here is derived from an EMBL/GenBank/DDBJ whole genome shotgun (WGS) entry which is preliminary data.</text>
</comment>
<organism evidence="3 4">
    <name type="scientific">Penicillium diatomitis</name>
    <dbReference type="NCBI Taxonomy" id="2819901"/>
    <lineage>
        <taxon>Eukaryota</taxon>
        <taxon>Fungi</taxon>
        <taxon>Dikarya</taxon>
        <taxon>Ascomycota</taxon>
        <taxon>Pezizomycotina</taxon>
        <taxon>Eurotiomycetes</taxon>
        <taxon>Eurotiomycetidae</taxon>
        <taxon>Eurotiales</taxon>
        <taxon>Aspergillaceae</taxon>
        <taxon>Penicillium</taxon>
    </lineage>
</organism>
<dbReference type="InterPro" id="IPR003615">
    <property type="entry name" value="HNH_nuc"/>
</dbReference>
<dbReference type="Proteomes" id="UP001148312">
    <property type="component" value="Unassembled WGS sequence"/>
</dbReference>
<gene>
    <name evidence="3" type="ORF">N7539_003190</name>
</gene>
<feature type="domain" description="HNH nuclease" evidence="2">
    <location>
        <begin position="170"/>
        <end position="266"/>
    </location>
</feature>
<dbReference type="RefSeq" id="XP_056792751.1">
    <property type="nucleotide sequence ID" value="XM_056932792.1"/>
</dbReference>
<accession>A0A9X0BZT2</accession>
<evidence type="ECO:0000313" key="3">
    <source>
        <dbReference type="EMBL" id="KAJ5491623.1"/>
    </source>
</evidence>
<proteinExistence type="predicted"/>
<dbReference type="EMBL" id="JAPWDQ010000003">
    <property type="protein sequence ID" value="KAJ5491623.1"/>
    <property type="molecule type" value="Genomic_DNA"/>
</dbReference>
<protein>
    <recommendedName>
        <fullName evidence="2">HNH nuclease domain-containing protein</fullName>
    </recommendedName>
</protein>
<dbReference type="AlphaFoldDB" id="A0A9X0BZT2"/>
<feature type="region of interest" description="Disordered" evidence="1">
    <location>
        <begin position="1"/>
        <end position="45"/>
    </location>
</feature>
<keyword evidence="4" id="KW-1185">Reference proteome</keyword>
<evidence type="ECO:0000256" key="1">
    <source>
        <dbReference type="SAM" id="MobiDB-lite"/>
    </source>
</evidence>
<dbReference type="Pfam" id="PF13391">
    <property type="entry name" value="HNH_2"/>
    <property type="match status" value="1"/>
</dbReference>
<reference evidence="3" key="2">
    <citation type="journal article" date="2023" name="IMA Fungus">
        <title>Comparative genomic study of the Penicillium genus elucidates a diverse pangenome and 15 lateral gene transfer events.</title>
        <authorList>
            <person name="Petersen C."/>
            <person name="Sorensen T."/>
            <person name="Nielsen M.R."/>
            <person name="Sondergaard T.E."/>
            <person name="Sorensen J.L."/>
            <person name="Fitzpatrick D.A."/>
            <person name="Frisvad J.C."/>
            <person name="Nielsen K.L."/>
        </authorList>
    </citation>
    <scope>NUCLEOTIDE SEQUENCE</scope>
    <source>
        <strain evidence="3">IBT 30728</strain>
    </source>
</reference>
<feature type="compositionally biased region" description="Polar residues" evidence="1">
    <location>
        <begin position="27"/>
        <end position="42"/>
    </location>
</feature>
<name>A0A9X0BZT2_9EURO</name>
<evidence type="ECO:0000259" key="2">
    <source>
        <dbReference type="Pfam" id="PF13391"/>
    </source>
</evidence>
<evidence type="ECO:0000313" key="4">
    <source>
        <dbReference type="Proteomes" id="UP001148312"/>
    </source>
</evidence>
<dbReference type="GeneID" id="81623041"/>
<reference evidence="3" key="1">
    <citation type="submission" date="2022-12" db="EMBL/GenBank/DDBJ databases">
        <authorList>
            <person name="Petersen C."/>
        </authorList>
    </citation>
    <scope>NUCLEOTIDE SEQUENCE</scope>
    <source>
        <strain evidence="3">IBT 30728</strain>
    </source>
</reference>